<dbReference type="PROSITE" id="PS51318">
    <property type="entry name" value="TAT"/>
    <property type="match status" value="1"/>
</dbReference>
<dbReference type="InterPro" id="IPR032285">
    <property type="entry name" value="Metallophos_N"/>
</dbReference>
<dbReference type="InterPro" id="IPR032288">
    <property type="entry name" value="Metallophos_C"/>
</dbReference>
<protein>
    <submittedName>
        <fullName evidence="5">Calcineurin-like phosphoesterase</fullName>
    </submittedName>
</protein>
<dbReference type="Pfam" id="PF16370">
    <property type="entry name" value="MetallophosC"/>
    <property type="match status" value="1"/>
</dbReference>
<accession>A0A1H0D096</accession>
<evidence type="ECO:0000313" key="6">
    <source>
        <dbReference type="Proteomes" id="UP000183200"/>
    </source>
</evidence>
<dbReference type="InterPro" id="IPR029052">
    <property type="entry name" value="Metallo-depent_PP-like"/>
</dbReference>
<feature type="signal peptide" evidence="1">
    <location>
        <begin position="1"/>
        <end position="25"/>
    </location>
</feature>
<dbReference type="InterPro" id="IPR004843">
    <property type="entry name" value="Calcineurin-like_PHP"/>
</dbReference>
<keyword evidence="1" id="KW-0732">Signal</keyword>
<dbReference type="Pfam" id="PF16371">
    <property type="entry name" value="MetallophosN"/>
    <property type="match status" value="1"/>
</dbReference>
<evidence type="ECO:0000256" key="1">
    <source>
        <dbReference type="SAM" id="SignalP"/>
    </source>
</evidence>
<evidence type="ECO:0000313" key="5">
    <source>
        <dbReference type="EMBL" id="SDN63574.1"/>
    </source>
</evidence>
<dbReference type="PANTHER" id="PTHR43143:SF1">
    <property type="entry name" value="SERINE_THREONINE-PROTEIN PHOSPHATASE CPPED1"/>
    <property type="match status" value="1"/>
</dbReference>
<feature type="chain" id="PRO_5010370722" evidence="1">
    <location>
        <begin position="26"/>
        <end position="489"/>
    </location>
</feature>
<dbReference type="OrthoDB" id="1776264at2"/>
<name>A0A1H0D096_9SPHI</name>
<dbReference type="InterPro" id="IPR006311">
    <property type="entry name" value="TAT_signal"/>
</dbReference>
<dbReference type="Proteomes" id="UP000183200">
    <property type="component" value="Unassembled WGS sequence"/>
</dbReference>
<dbReference type="SUPFAM" id="SSF56300">
    <property type="entry name" value="Metallo-dependent phosphatases"/>
    <property type="match status" value="1"/>
</dbReference>
<keyword evidence="6" id="KW-1185">Reference proteome</keyword>
<dbReference type="RefSeq" id="WP_074611210.1">
    <property type="nucleotide sequence ID" value="NZ_FNGY01000008.1"/>
</dbReference>
<dbReference type="PANTHER" id="PTHR43143">
    <property type="entry name" value="METALLOPHOSPHOESTERASE, CALCINEURIN SUPERFAMILY"/>
    <property type="match status" value="1"/>
</dbReference>
<dbReference type="AlphaFoldDB" id="A0A1H0D096"/>
<dbReference type="InterPro" id="IPR051918">
    <property type="entry name" value="STPP_CPPED1"/>
</dbReference>
<dbReference type="Pfam" id="PF00149">
    <property type="entry name" value="Metallophos"/>
    <property type="match status" value="1"/>
</dbReference>
<evidence type="ECO:0000259" key="2">
    <source>
        <dbReference type="Pfam" id="PF00149"/>
    </source>
</evidence>
<evidence type="ECO:0000259" key="4">
    <source>
        <dbReference type="Pfam" id="PF16371"/>
    </source>
</evidence>
<sequence>MEKRRSFLKSIALLGTALSVPTALFAERKSFSPVLKDAMVSGKVTDQGKGIPGVPVTDGFTIVTTDHQGSFELQRDPRSEFIYLTKPSGYEFTHQSGIAQFYKPIAAGDYNFSLKKLGKDDDEHVFVVWADPQIQTDADAQNILTQAGPDLVKLKASYPTGTLIHGICAGDIVWDQFRLFKDYKNSISQSDIPFFQVIGNHDMDLDVRTDDLSARTFKQNFGPSYYSYNRGKIHYIALDDVFFLGTGRRYIGYLTENQLHWLEQDLSHVPLGTTVVLTLHIPTNTGQKRRYGLKEDDIANVVSNREQLYQILKPYQSYILSGHTHFNEHIVEGNRHEIVHGAICGAWWSGPVCYDGTPKGYGVYEVKGNQLSWYYKSIGKEKEHQIRVYDRGNKARPGQVVANVWNWDASWEVKWKEDGVLKGTMTQFSGKDPMAIDLYEGAVKPQEQPWVEPILTDHLFYANPSTVAKSVEVIATDRFGQVFTARIDL</sequence>
<feature type="domain" description="Calcineurin-like phosphoesterase" evidence="2">
    <location>
        <begin position="167"/>
        <end position="325"/>
    </location>
</feature>
<dbReference type="Gene3D" id="3.60.21.10">
    <property type="match status" value="1"/>
</dbReference>
<gene>
    <name evidence="5" type="ORF">SAMN05421820_108270</name>
</gene>
<reference evidence="6" key="1">
    <citation type="submission" date="2016-10" db="EMBL/GenBank/DDBJ databases">
        <authorList>
            <person name="Varghese N."/>
            <person name="Submissions S."/>
        </authorList>
    </citation>
    <scope>NUCLEOTIDE SEQUENCE [LARGE SCALE GENOMIC DNA]</scope>
    <source>
        <strain evidence="6">DSM 19110</strain>
    </source>
</reference>
<proteinExistence type="predicted"/>
<feature type="domain" description="Calcineurin-like phosphoesterase N-terminal" evidence="4">
    <location>
        <begin position="42"/>
        <end position="112"/>
    </location>
</feature>
<feature type="domain" description="Calcineurin-like phosphoesterase C-terminal" evidence="3">
    <location>
        <begin position="337"/>
        <end position="483"/>
    </location>
</feature>
<dbReference type="GO" id="GO:0016787">
    <property type="term" value="F:hydrolase activity"/>
    <property type="evidence" value="ECO:0007669"/>
    <property type="project" value="InterPro"/>
</dbReference>
<evidence type="ECO:0000259" key="3">
    <source>
        <dbReference type="Pfam" id="PF16370"/>
    </source>
</evidence>
<dbReference type="EMBL" id="FNGY01000008">
    <property type="protein sequence ID" value="SDN63574.1"/>
    <property type="molecule type" value="Genomic_DNA"/>
</dbReference>
<organism evidence="5 6">
    <name type="scientific">Pedobacter steynii</name>
    <dbReference type="NCBI Taxonomy" id="430522"/>
    <lineage>
        <taxon>Bacteria</taxon>
        <taxon>Pseudomonadati</taxon>
        <taxon>Bacteroidota</taxon>
        <taxon>Sphingobacteriia</taxon>
        <taxon>Sphingobacteriales</taxon>
        <taxon>Sphingobacteriaceae</taxon>
        <taxon>Pedobacter</taxon>
    </lineage>
</organism>